<dbReference type="PANTHER" id="PTHR11070:SF45">
    <property type="entry name" value="DNA 3'-5' HELICASE"/>
    <property type="match status" value="1"/>
</dbReference>
<dbReference type="InterPro" id="IPR000212">
    <property type="entry name" value="DNA_helicase_UvrD/REP"/>
</dbReference>
<evidence type="ECO:0000256" key="1">
    <source>
        <dbReference type="ARBA" id="ARBA00022741"/>
    </source>
</evidence>
<sequence length="630" mass="71271">MAKILNTISRTKGAVTPGERRFGRRVESHLEDDYLCWYDVPVGDMRRYPDFVILHPSRGLLLLEVKDWKIHEFVNIDKQRVTIQFGGKPKVMANPLEQARQCLMQLVNRLALDPALIQGEGSYQGKLCMPYGYGTVLPNITRKQLNDTFSEDEQREVLPEQLVITKDEMTESVDPLGFQEKLWGMFSYSFGAPLSLPQLDRVRWHIFPEVRINPVQTDLFADNSEPADEIKIDIPDIVRVMDIQQEQLARSLGSGHRVIHGVAGSGKTLILGFRCQQLASSLHKPILVLCYNVTLASYLRSFITRNGIEDKVHVHHFHEWCKLQLETYNVETLKTGGQAYERQVESVIHGVEKGLIPRAQYGAIMIDEGQDFEPEWLKIVTQMVDPATDSLLLLYDDAQSIYKKQGGLDFSLSSVGIKAQGRTTVLRLNYRNTREILDFAYRFAESFLTPTDADEDHIPLIAPETAGVSGPQPVFKPRTNLEDEVDFAVRCIHQWNQKGEKLSDMAVIYINRSHGKKVADSLQREAIKCLLMDQKKSKAAYDPHTDQVSIVSAKSSKGLEFKRVIIIGVGHVSEAENRCSEMTKLLYVGMTRAKENLLITASNNNMYTKKIVEITDLREAVANAQQPVAS</sequence>
<evidence type="ECO:0000259" key="5">
    <source>
        <dbReference type="Pfam" id="PF08378"/>
    </source>
</evidence>
<dbReference type="GO" id="GO:0005524">
    <property type="term" value="F:ATP binding"/>
    <property type="evidence" value="ECO:0007669"/>
    <property type="project" value="UniProtKB-KW"/>
</dbReference>
<dbReference type="InterPro" id="IPR027417">
    <property type="entry name" value="P-loop_NTPase"/>
</dbReference>
<dbReference type="Pfam" id="PF13361">
    <property type="entry name" value="UvrD_C"/>
    <property type="match status" value="2"/>
</dbReference>
<dbReference type="GO" id="GO:0043138">
    <property type="term" value="F:3'-5' DNA helicase activity"/>
    <property type="evidence" value="ECO:0007669"/>
    <property type="project" value="TreeGrafter"/>
</dbReference>
<feature type="domain" description="NERD" evidence="5">
    <location>
        <begin position="17"/>
        <end position="110"/>
    </location>
</feature>
<dbReference type="InterPro" id="IPR014017">
    <property type="entry name" value="DNA_helicase_UvrD-like_C"/>
</dbReference>
<dbReference type="Pfam" id="PF08378">
    <property type="entry name" value="NERD"/>
    <property type="match status" value="1"/>
</dbReference>
<keyword evidence="4" id="KW-0067">ATP-binding</keyword>
<organism evidence="7 8">
    <name type="scientific">Oceaniferula flava</name>
    <dbReference type="NCBI Taxonomy" id="2800421"/>
    <lineage>
        <taxon>Bacteria</taxon>
        <taxon>Pseudomonadati</taxon>
        <taxon>Verrucomicrobiota</taxon>
        <taxon>Verrucomicrobiia</taxon>
        <taxon>Verrucomicrobiales</taxon>
        <taxon>Verrucomicrobiaceae</taxon>
        <taxon>Oceaniferula</taxon>
    </lineage>
</organism>
<keyword evidence="8" id="KW-1185">Reference proteome</keyword>
<name>A0AAE2SBJ3_9BACT</name>
<keyword evidence="3" id="KW-0347">Helicase</keyword>
<reference evidence="7" key="1">
    <citation type="submission" date="2021-01" db="EMBL/GenBank/DDBJ databases">
        <title>Modified the classification status of verrucomicrobia.</title>
        <authorList>
            <person name="Feng X."/>
        </authorList>
    </citation>
    <scope>NUCLEOTIDE SEQUENCE</scope>
    <source>
        <strain evidence="7">5K15</strain>
    </source>
</reference>
<dbReference type="GO" id="GO:0000725">
    <property type="term" value="P:recombinational repair"/>
    <property type="evidence" value="ECO:0007669"/>
    <property type="project" value="TreeGrafter"/>
</dbReference>
<dbReference type="SUPFAM" id="SSF52540">
    <property type="entry name" value="P-loop containing nucleoside triphosphate hydrolases"/>
    <property type="match status" value="1"/>
</dbReference>
<feature type="domain" description="UvrD-like helicase C-terminal" evidence="6">
    <location>
        <begin position="544"/>
        <end position="603"/>
    </location>
</feature>
<dbReference type="Pfam" id="PF13245">
    <property type="entry name" value="AAA_19"/>
    <property type="match status" value="1"/>
</dbReference>
<evidence type="ECO:0000259" key="6">
    <source>
        <dbReference type="Pfam" id="PF13361"/>
    </source>
</evidence>
<dbReference type="GO" id="GO:0005829">
    <property type="term" value="C:cytosol"/>
    <property type="evidence" value="ECO:0007669"/>
    <property type="project" value="TreeGrafter"/>
</dbReference>
<dbReference type="PANTHER" id="PTHR11070">
    <property type="entry name" value="UVRD / RECB / PCRA DNA HELICASE FAMILY MEMBER"/>
    <property type="match status" value="1"/>
</dbReference>
<protein>
    <submittedName>
        <fullName evidence="7">NERD domain-containing protein</fullName>
    </submittedName>
</protein>
<evidence type="ECO:0000256" key="2">
    <source>
        <dbReference type="ARBA" id="ARBA00022801"/>
    </source>
</evidence>
<dbReference type="Gene3D" id="3.40.50.300">
    <property type="entry name" value="P-loop containing nucleotide triphosphate hydrolases"/>
    <property type="match status" value="2"/>
</dbReference>
<evidence type="ECO:0000256" key="4">
    <source>
        <dbReference type="ARBA" id="ARBA00022840"/>
    </source>
</evidence>
<dbReference type="EMBL" id="JAENIG010000004">
    <property type="protein sequence ID" value="MBK1854719.1"/>
    <property type="molecule type" value="Genomic_DNA"/>
</dbReference>
<keyword evidence="1" id="KW-0547">Nucleotide-binding</keyword>
<evidence type="ECO:0000313" key="7">
    <source>
        <dbReference type="EMBL" id="MBK1854719.1"/>
    </source>
</evidence>
<accession>A0AAE2SBJ3</accession>
<dbReference type="AlphaFoldDB" id="A0AAE2SBJ3"/>
<proteinExistence type="predicted"/>
<dbReference type="InterPro" id="IPR011528">
    <property type="entry name" value="NERD"/>
</dbReference>
<gene>
    <name evidence="7" type="ORF">JIN83_07095</name>
</gene>
<dbReference type="GO" id="GO:0003677">
    <property type="term" value="F:DNA binding"/>
    <property type="evidence" value="ECO:0007669"/>
    <property type="project" value="InterPro"/>
</dbReference>
<evidence type="ECO:0000256" key="3">
    <source>
        <dbReference type="ARBA" id="ARBA00022806"/>
    </source>
</evidence>
<dbReference type="Proteomes" id="UP000634206">
    <property type="component" value="Unassembled WGS sequence"/>
</dbReference>
<evidence type="ECO:0000313" key="8">
    <source>
        <dbReference type="Proteomes" id="UP000634206"/>
    </source>
</evidence>
<dbReference type="GO" id="GO:0016787">
    <property type="term" value="F:hydrolase activity"/>
    <property type="evidence" value="ECO:0007669"/>
    <property type="project" value="UniProtKB-KW"/>
</dbReference>
<keyword evidence="2" id="KW-0378">Hydrolase</keyword>
<feature type="domain" description="UvrD-like helicase C-terminal" evidence="6">
    <location>
        <begin position="425"/>
        <end position="536"/>
    </location>
</feature>
<comment type="caution">
    <text evidence="7">The sequence shown here is derived from an EMBL/GenBank/DDBJ whole genome shotgun (WGS) entry which is preliminary data.</text>
</comment>
<dbReference type="RefSeq" id="WP_309489330.1">
    <property type="nucleotide sequence ID" value="NZ_JAENIG010000004.1"/>
</dbReference>